<accession>A0A521FK34</accession>
<sequence>MTDTIWSTPVVVEQVNAFGAGCANGHLGIELIEAGPDYLKARMPVDHRTKQPAGILHGGVSVALAETLASIGGNFVVDRTKQSCVGQEINANHIRSETEGWVYGVARPLHLGRRSQVWEIRITNEQDKLVCMSRMTLTVIDRPAPQ</sequence>
<gene>
    <name evidence="4" type="ORF">SAMN06265173_13237</name>
</gene>
<dbReference type="Gene3D" id="3.10.129.10">
    <property type="entry name" value="Hotdog Thioesterase"/>
    <property type="match status" value="1"/>
</dbReference>
<dbReference type="GO" id="GO:0061522">
    <property type="term" value="F:1,4-dihydroxy-2-naphthoyl-CoA thioesterase activity"/>
    <property type="evidence" value="ECO:0007669"/>
    <property type="project" value="TreeGrafter"/>
</dbReference>
<protein>
    <submittedName>
        <fullName evidence="4">1,4-dihydroxy-2-naphthoyl-CoA hydrolase</fullName>
    </submittedName>
</protein>
<proteinExistence type="inferred from homology"/>
<dbReference type="InterPro" id="IPR003736">
    <property type="entry name" value="PAAI_dom"/>
</dbReference>
<comment type="similarity">
    <text evidence="1">Belongs to the thioesterase PaaI family.</text>
</comment>
<dbReference type="EMBL" id="FXTO01000032">
    <property type="protein sequence ID" value="SMO96479.1"/>
    <property type="molecule type" value="Genomic_DNA"/>
</dbReference>
<dbReference type="PANTHER" id="PTHR43240:SF5">
    <property type="entry name" value="1,4-DIHYDROXY-2-NAPHTHOYL-COA THIOESTERASE 1"/>
    <property type="match status" value="1"/>
</dbReference>
<feature type="domain" description="Thioesterase" evidence="3">
    <location>
        <begin position="54"/>
        <end position="131"/>
    </location>
</feature>
<evidence type="ECO:0000256" key="2">
    <source>
        <dbReference type="ARBA" id="ARBA00022801"/>
    </source>
</evidence>
<dbReference type="Proteomes" id="UP000316030">
    <property type="component" value="Unassembled WGS sequence"/>
</dbReference>
<keyword evidence="5" id="KW-1185">Reference proteome</keyword>
<dbReference type="PANTHER" id="PTHR43240">
    <property type="entry name" value="1,4-DIHYDROXY-2-NAPHTHOYL-COA THIOESTERASE 1"/>
    <property type="match status" value="1"/>
</dbReference>
<organism evidence="4 5">
    <name type="scientific">Thalassovita litoralis</name>
    <dbReference type="NCBI Taxonomy" id="1010611"/>
    <lineage>
        <taxon>Bacteria</taxon>
        <taxon>Pseudomonadati</taxon>
        <taxon>Pseudomonadota</taxon>
        <taxon>Alphaproteobacteria</taxon>
        <taxon>Rhodobacterales</taxon>
        <taxon>Roseobacteraceae</taxon>
        <taxon>Thalassovita</taxon>
    </lineage>
</organism>
<dbReference type="InterPro" id="IPR029069">
    <property type="entry name" value="HotDog_dom_sf"/>
</dbReference>
<evidence type="ECO:0000256" key="1">
    <source>
        <dbReference type="ARBA" id="ARBA00008324"/>
    </source>
</evidence>
<dbReference type="NCBIfam" id="TIGR00369">
    <property type="entry name" value="unchar_dom_1"/>
    <property type="match status" value="1"/>
</dbReference>
<dbReference type="RefSeq" id="WP_142494598.1">
    <property type="nucleotide sequence ID" value="NZ_FXTO01000032.1"/>
</dbReference>
<name>A0A521FK34_9RHOB</name>
<keyword evidence="2 4" id="KW-0378">Hydrolase</keyword>
<dbReference type="AlphaFoldDB" id="A0A521FK34"/>
<dbReference type="Pfam" id="PF03061">
    <property type="entry name" value="4HBT"/>
    <property type="match status" value="1"/>
</dbReference>
<dbReference type="GO" id="GO:0005829">
    <property type="term" value="C:cytosol"/>
    <property type="evidence" value="ECO:0007669"/>
    <property type="project" value="TreeGrafter"/>
</dbReference>
<dbReference type="CDD" id="cd03443">
    <property type="entry name" value="PaaI_thioesterase"/>
    <property type="match status" value="1"/>
</dbReference>
<dbReference type="OrthoDB" id="9813282at2"/>
<reference evidence="4 5" key="1">
    <citation type="submission" date="2017-05" db="EMBL/GenBank/DDBJ databases">
        <authorList>
            <person name="Varghese N."/>
            <person name="Submissions S."/>
        </authorList>
    </citation>
    <scope>NUCLEOTIDE SEQUENCE [LARGE SCALE GENOMIC DNA]</scope>
    <source>
        <strain evidence="4 5">DSM 29506</strain>
    </source>
</reference>
<dbReference type="SUPFAM" id="SSF54637">
    <property type="entry name" value="Thioesterase/thiol ester dehydrase-isomerase"/>
    <property type="match status" value="1"/>
</dbReference>
<dbReference type="InterPro" id="IPR006683">
    <property type="entry name" value="Thioestr_dom"/>
</dbReference>
<evidence type="ECO:0000313" key="4">
    <source>
        <dbReference type="EMBL" id="SMO96479.1"/>
    </source>
</evidence>
<evidence type="ECO:0000259" key="3">
    <source>
        <dbReference type="Pfam" id="PF03061"/>
    </source>
</evidence>
<evidence type="ECO:0000313" key="5">
    <source>
        <dbReference type="Proteomes" id="UP000316030"/>
    </source>
</evidence>